<name>A0A0G0LIJ9_9BACT</name>
<dbReference type="PANTHER" id="PTHR34039">
    <property type="entry name" value="UPF0102 PROTEIN YRAN"/>
    <property type="match status" value="1"/>
</dbReference>
<dbReference type="Proteomes" id="UP000034774">
    <property type="component" value="Unassembled WGS sequence"/>
</dbReference>
<dbReference type="EMBL" id="LBVU01000004">
    <property type="protein sequence ID" value="KKQ91693.1"/>
    <property type="molecule type" value="Genomic_DNA"/>
</dbReference>
<dbReference type="InterPro" id="IPR011335">
    <property type="entry name" value="Restrct_endonuc-II-like"/>
</dbReference>
<comment type="similarity">
    <text evidence="1 2">Belongs to the UPF0102 family.</text>
</comment>
<evidence type="ECO:0000313" key="3">
    <source>
        <dbReference type="EMBL" id="KKQ91693.1"/>
    </source>
</evidence>
<dbReference type="Gene3D" id="3.40.1350.10">
    <property type="match status" value="1"/>
</dbReference>
<dbReference type="CDD" id="cd20736">
    <property type="entry name" value="PoNe_Nuclease"/>
    <property type="match status" value="1"/>
</dbReference>
<dbReference type="GO" id="GO:0003676">
    <property type="term" value="F:nucleic acid binding"/>
    <property type="evidence" value="ECO:0007669"/>
    <property type="project" value="InterPro"/>
</dbReference>
<sequence length="117" mass="13160">MVKTSELGNLAEDYAVKLLESGGYKIKDRNFRSRFGEIDIVALDGETLVFVEVKARWSRKFGAPEEAVTRSKLFKIKKTGEYYSLLHPDLPKKLRIDVVAIEIEGGLVSSSKIIKVD</sequence>
<dbReference type="HAMAP" id="MF_00048">
    <property type="entry name" value="UPF0102"/>
    <property type="match status" value="1"/>
</dbReference>
<dbReference type="NCBIfam" id="NF009154">
    <property type="entry name" value="PRK12497.3-3"/>
    <property type="match status" value="1"/>
</dbReference>
<reference evidence="3 4" key="1">
    <citation type="journal article" date="2015" name="Nature">
        <title>rRNA introns, odd ribosomes, and small enigmatic genomes across a large radiation of phyla.</title>
        <authorList>
            <person name="Brown C.T."/>
            <person name="Hug L.A."/>
            <person name="Thomas B.C."/>
            <person name="Sharon I."/>
            <person name="Castelle C.J."/>
            <person name="Singh A."/>
            <person name="Wilkins M.J."/>
            <person name="Williams K.H."/>
            <person name="Banfield J.F."/>
        </authorList>
    </citation>
    <scope>NUCLEOTIDE SEQUENCE [LARGE SCALE GENOMIC DNA]</scope>
</reference>
<dbReference type="STRING" id="1618572.UT17_C0004G0041"/>
<evidence type="ECO:0000313" key="4">
    <source>
        <dbReference type="Proteomes" id="UP000034774"/>
    </source>
</evidence>
<dbReference type="PANTHER" id="PTHR34039:SF1">
    <property type="entry name" value="UPF0102 PROTEIN YRAN"/>
    <property type="match status" value="1"/>
</dbReference>
<protein>
    <recommendedName>
        <fullName evidence="2">UPF0102 protein UT17_C0004G0041</fullName>
    </recommendedName>
</protein>
<proteinExistence type="inferred from homology"/>
<dbReference type="SUPFAM" id="SSF52980">
    <property type="entry name" value="Restriction endonuclease-like"/>
    <property type="match status" value="1"/>
</dbReference>
<gene>
    <name evidence="3" type="ORF">UT17_C0004G0041</name>
</gene>
<accession>A0A0G0LIJ9</accession>
<dbReference type="InterPro" id="IPR011856">
    <property type="entry name" value="tRNA_endonuc-like_dom_sf"/>
</dbReference>
<evidence type="ECO:0000256" key="1">
    <source>
        <dbReference type="ARBA" id="ARBA00006738"/>
    </source>
</evidence>
<comment type="caution">
    <text evidence="3">The sequence shown here is derived from an EMBL/GenBank/DDBJ whole genome shotgun (WGS) entry which is preliminary data.</text>
</comment>
<dbReference type="Pfam" id="PF02021">
    <property type="entry name" value="UPF0102"/>
    <property type="match status" value="1"/>
</dbReference>
<organism evidence="3 4">
    <name type="scientific">Candidatus Woesebacteria bacterium GW2011_GWB1_39_10</name>
    <dbReference type="NCBI Taxonomy" id="1618572"/>
    <lineage>
        <taxon>Bacteria</taxon>
        <taxon>Candidatus Woeseibacteriota</taxon>
    </lineage>
</organism>
<evidence type="ECO:0000256" key="2">
    <source>
        <dbReference type="HAMAP-Rule" id="MF_00048"/>
    </source>
</evidence>
<dbReference type="NCBIfam" id="NF009150">
    <property type="entry name" value="PRK12497.1-3"/>
    <property type="match status" value="1"/>
</dbReference>
<dbReference type="InterPro" id="IPR003509">
    <property type="entry name" value="UPF0102_YraN-like"/>
</dbReference>
<dbReference type="AlphaFoldDB" id="A0A0G0LIJ9"/>